<name>A0ABT2JFT4_9PSEU</name>
<proteinExistence type="predicted"/>
<evidence type="ECO:0008006" key="4">
    <source>
        <dbReference type="Google" id="ProtNLM"/>
    </source>
</evidence>
<keyword evidence="3" id="KW-1185">Reference proteome</keyword>
<dbReference type="EMBL" id="JAFFZE010000022">
    <property type="protein sequence ID" value="MCT2586731.1"/>
    <property type="molecule type" value="Genomic_DNA"/>
</dbReference>
<feature type="transmembrane region" description="Helical" evidence="1">
    <location>
        <begin position="74"/>
        <end position="94"/>
    </location>
</feature>
<gene>
    <name evidence="2" type="ORF">JT362_26770</name>
</gene>
<organism evidence="2 3">
    <name type="scientific">Actinophytocola gossypii</name>
    <dbReference type="NCBI Taxonomy" id="2812003"/>
    <lineage>
        <taxon>Bacteria</taxon>
        <taxon>Bacillati</taxon>
        <taxon>Actinomycetota</taxon>
        <taxon>Actinomycetes</taxon>
        <taxon>Pseudonocardiales</taxon>
        <taxon>Pseudonocardiaceae</taxon>
    </lineage>
</organism>
<feature type="transmembrane region" description="Helical" evidence="1">
    <location>
        <begin position="45"/>
        <end position="67"/>
    </location>
</feature>
<sequence>MTEAGRDLVRGNLMRALRLVVLTIATLLLVGFTSLLPLAGHDDGGVRQVVALALLAVVGVVAGAAVLRNRAVGRVRWVLVVAVFASAAVATAGIPGEQLMVRAEWCYVTIGWFLLLVLVDHGTVAAAAAIGVFVAASFGQLFLAGQGHQAADLVVVCTIALGCELPVLAVAMAVRRIAATAADAAGQVERVRTAEAIAEQVHADRVLRYTDTTTTIVPLLTGLTTGTANLDDGTRARYALAAARLRRLFAEHDEVPDPLLHELGACLDLAERNGVEVYLATCGEYPTPPLAVRRELTEPALRLVARADSEARVVVLGTPGRVAVSVLADDPNAESEPLTGNDVGVSVTRLVDGPRVWVEATWHTPS</sequence>
<protein>
    <recommendedName>
        <fullName evidence="4">Histidine kinase</fullName>
    </recommendedName>
</protein>
<keyword evidence="1" id="KW-0812">Transmembrane</keyword>
<feature type="transmembrane region" description="Helical" evidence="1">
    <location>
        <begin position="153"/>
        <end position="174"/>
    </location>
</feature>
<evidence type="ECO:0000313" key="3">
    <source>
        <dbReference type="Proteomes" id="UP001156441"/>
    </source>
</evidence>
<feature type="transmembrane region" description="Helical" evidence="1">
    <location>
        <begin position="16"/>
        <end position="39"/>
    </location>
</feature>
<dbReference type="Proteomes" id="UP001156441">
    <property type="component" value="Unassembled WGS sequence"/>
</dbReference>
<evidence type="ECO:0000256" key="1">
    <source>
        <dbReference type="SAM" id="Phobius"/>
    </source>
</evidence>
<feature type="transmembrane region" description="Helical" evidence="1">
    <location>
        <begin position="126"/>
        <end position="147"/>
    </location>
</feature>
<keyword evidence="1" id="KW-0472">Membrane</keyword>
<comment type="caution">
    <text evidence="2">The sequence shown here is derived from an EMBL/GenBank/DDBJ whole genome shotgun (WGS) entry which is preliminary data.</text>
</comment>
<dbReference type="RefSeq" id="WP_260194589.1">
    <property type="nucleotide sequence ID" value="NZ_JAFFZE010000022.1"/>
</dbReference>
<keyword evidence="1" id="KW-1133">Transmembrane helix</keyword>
<accession>A0ABT2JFT4</accession>
<evidence type="ECO:0000313" key="2">
    <source>
        <dbReference type="EMBL" id="MCT2586731.1"/>
    </source>
</evidence>
<reference evidence="2 3" key="1">
    <citation type="submission" date="2021-02" db="EMBL/GenBank/DDBJ databases">
        <title>Actinophytocola xerophila sp. nov., isolated from soil of cotton cropping field.</title>
        <authorList>
            <person name="Huang R."/>
            <person name="Chen X."/>
            <person name="Ge X."/>
            <person name="Liu W."/>
        </authorList>
    </citation>
    <scope>NUCLEOTIDE SEQUENCE [LARGE SCALE GENOMIC DNA]</scope>
    <source>
        <strain evidence="2 3">S1-96</strain>
    </source>
</reference>